<dbReference type="RefSeq" id="WP_125014699.1">
    <property type="nucleotide sequence ID" value="NZ_QWEZ01000001.1"/>
</dbReference>
<dbReference type="Proteomes" id="UP000280792">
    <property type="component" value="Unassembled WGS sequence"/>
</dbReference>
<dbReference type="EMBL" id="QWEZ01000001">
    <property type="protein sequence ID" value="RRJ84272.1"/>
    <property type="molecule type" value="Genomic_DNA"/>
</dbReference>
<dbReference type="AlphaFoldDB" id="A0A3P3VND4"/>
<dbReference type="SMART" id="SM00028">
    <property type="entry name" value="TPR"/>
    <property type="match status" value="3"/>
</dbReference>
<evidence type="ECO:0000313" key="7">
    <source>
        <dbReference type="Proteomes" id="UP000280792"/>
    </source>
</evidence>
<comment type="caution">
    <text evidence="6">The sequence shown here is derived from an EMBL/GenBank/DDBJ whole genome shotgun (WGS) entry which is preliminary data.</text>
</comment>
<evidence type="ECO:0000256" key="5">
    <source>
        <dbReference type="SAM" id="SignalP"/>
    </source>
</evidence>
<keyword evidence="7" id="KW-1185">Reference proteome</keyword>
<accession>A0A3P3VND4</accession>
<protein>
    <submittedName>
        <fullName evidence="6">Uncharacterized protein</fullName>
    </submittedName>
</protein>
<name>A0A3P3VND4_9GAMM</name>
<dbReference type="Pfam" id="PF13432">
    <property type="entry name" value="TPR_16"/>
    <property type="match status" value="1"/>
</dbReference>
<dbReference type="PANTHER" id="PTHR44943:SF8">
    <property type="entry name" value="TPR REPEAT-CONTAINING PROTEIN MJ0263"/>
    <property type="match status" value="1"/>
</dbReference>
<evidence type="ECO:0000256" key="4">
    <source>
        <dbReference type="SAM" id="MobiDB-lite"/>
    </source>
</evidence>
<feature type="repeat" description="TPR" evidence="3">
    <location>
        <begin position="82"/>
        <end position="115"/>
    </location>
</feature>
<gene>
    <name evidence="6" type="ORF">D0544_03965</name>
</gene>
<dbReference type="SUPFAM" id="SSF48452">
    <property type="entry name" value="TPR-like"/>
    <property type="match status" value="1"/>
</dbReference>
<feature type="compositionally biased region" description="Polar residues" evidence="4">
    <location>
        <begin position="26"/>
        <end position="39"/>
    </location>
</feature>
<keyword evidence="2 3" id="KW-0802">TPR repeat</keyword>
<dbReference type="Gene3D" id="1.25.40.10">
    <property type="entry name" value="Tetratricopeptide repeat domain"/>
    <property type="match status" value="1"/>
</dbReference>
<proteinExistence type="predicted"/>
<evidence type="ECO:0000256" key="2">
    <source>
        <dbReference type="ARBA" id="ARBA00022803"/>
    </source>
</evidence>
<dbReference type="PANTHER" id="PTHR44943">
    <property type="entry name" value="CELLULOSE SYNTHASE OPERON PROTEIN C"/>
    <property type="match status" value="1"/>
</dbReference>
<dbReference type="InterPro" id="IPR051685">
    <property type="entry name" value="Ycf3/AcsC/BcsC/TPR_MFPF"/>
</dbReference>
<evidence type="ECO:0000256" key="1">
    <source>
        <dbReference type="ARBA" id="ARBA00022737"/>
    </source>
</evidence>
<reference evidence="6 7" key="1">
    <citation type="submission" date="2018-08" db="EMBL/GenBank/DDBJ databases">
        <authorList>
            <person name="Khan S.A."/>
        </authorList>
    </citation>
    <scope>NUCLEOTIDE SEQUENCE [LARGE SCALE GENOMIC DNA]</scope>
    <source>
        <strain evidence="6 7">GTF-13</strain>
    </source>
</reference>
<organism evidence="6 7">
    <name type="scientific">Aestuariirhabdus litorea</name>
    <dbReference type="NCBI Taxonomy" id="2528527"/>
    <lineage>
        <taxon>Bacteria</taxon>
        <taxon>Pseudomonadati</taxon>
        <taxon>Pseudomonadota</taxon>
        <taxon>Gammaproteobacteria</taxon>
        <taxon>Oceanospirillales</taxon>
        <taxon>Aestuariirhabdaceae</taxon>
        <taxon>Aestuariirhabdus</taxon>
    </lineage>
</organism>
<dbReference type="InterPro" id="IPR019734">
    <property type="entry name" value="TPR_rpt"/>
</dbReference>
<sequence length="204" mass="22824">MLNRSTSALLLCLLLAGCAGQGGQRQKPTLTPNLPSATASDHRISPQLQHEYELAIALLREGKTQPAQQALNALLEKDDRIAGAHLNLALIFYRNESLDQARQSVERALALSPRNAAAYNLQGTLMRREGNFDGAALAYANAMAADPNYAPAYLNMAILFDIYLQFWDDARQFYRRYQQLSTNPDPRVEHWLLDLDQRIAQQKG</sequence>
<dbReference type="InterPro" id="IPR011990">
    <property type="entry name" value="TPR-like_helical_dom_sf"/>
</dbReference>
<evidence type="ECO:0000313" key="6">
    <source>
        <dbReference type="EMBL" id="RRJ84272.1"/>
    </source>
</evidence>
<feature type="signal peptide" evidence="5">
    <location>
        <begin position="1"/>
        <end position="21"/>
    </location>
</feature>
<reference evidence="6 7" key="2">
    <citation type="submission" date="2018-12" db="EMBL/GenBank/DDBJ databases">
        <title>Simiduia agarivorans gen. nov., sp. nov., a marine, agarolytic bacterium isolated from shallow coastal water from Keelung, Taiwan.</title>
        <authorList>
            <person name="Shieh W.Y."/>
        </authorList>
    </citation>
    <scope>NUCLEOTIDE SEQUENCE [LARGE SCALE GENOMIC DNA]</scope>
    <source>
        <strain evidence="6 7">GTF-13</strain>
    </source>
</reference>
<feature type="chain" id="PRO_5018015744" evidence="5">
    <location>
        <begin position="22"/>
        <end position="204"/>
    </location>
</feature>
<dbReference type="PROSITE" id="PS51257">
    <property type="entry name" value="PROKAR_LIPOPROTEIN"/>
    <property type="match status" value="1"/>
</dbReference>
<feature type="repeat" description="TPR" evidence="3">
    <location>
        <begin position="116"/>
        <end position="149"/>
    </location>
</feature>
<keyword evidence="1" id="KW-0677">Repeat</keyword>
<keyword evidence="5" id="KW-0732">Signal</keyword>
<feature type="region of interest" description="Disordered" evidence="4">
    <location>
        <begin position="22"/>
        <end position="43"/>
    </location>
</feature>
<dbReference type="PROSITE" id="PS50005">
    <property type="entry name" value="TPR"/>
    <property type="match status" value="2"/>
</dbReference>
<evidence type="ECO:0000256" key="3">
    <source>
        <dbReference type="PROSITE-ProRule" id="PRU00339"/>
    </source>
</evidence>